<name>A0AAP0Q5E9_9MAGN</name>
<evidence type="ECO:0000313" key="1">
    <source>
        <dbReference type="EMBL" id="KAK9168145.1"/>
    </source>
</evidence>
<sequence>MGDFQYSTTHHMYCNNIFLHLKDTYNFSAYHKEESLKQSKINTTLTTLHSAFLQNSQTSTHSPCYL</sequence>
<organism evidence="1 2">
    <name type="scientific">Stephania yunnanensis</name>
    <dbReference type="NCBI Taxonomy" id="152371"/>
    <lineage>
        <taxon>Eukaryota</taxon>
        <taxon>Viridiplantae</taxon>
        <taxon>Streptophyta</taxon>
        <taxon>Embryophyta</taxon>
        <taxon>Tracheophyta</taxon>
        <taxon>Spermatophyta</taxon>
        <taxon>Magnoliopsida</taxon>
        <taxon>Ranunculales</taxon>
        <taxon>Menispermaceae</taxon>
        <taxon>Menispermoideae</taxon>
        <taxon>Cissampelideae</taxon>
        <taxon>Stephania</taxon>
    </lineage>
</organism>
<keyword evidence="2" id="KW-1185">Reference proteome</keyword>
<accession>A0AAP0Q5E9</accession>
<proteinExistence type="predicted"/>
<evidence type="ECO:0000313" key="2">
    <source>
        <dbReference type="Proteomes" id="UP001420932"/>
    </source>
</evidence>
<dbReference type="AlphaFoldDB" id="A0AAP0Q5E9"/>
<protein>
    <submittedName>
        <fullName evidence="1">Uncharacterized protein</fullName>
    </submittedName>
</protein>
<gene>
    <name evidence="1" type="ORF">Syun_000285</name>
</gene>
<comment type="caution">
    <text evidence="1">The sequence shown here is derived from an EMBL/GenBank/DDBJ whole genome shotgun (WGS) entry which is preliminary data.</text>
</comment>
<dbReference type="EMBL" id="JBBNAF010000001">
    <property type="protein sequence ID" value="KAK9168145.1"/>
    <property type="molecule type" value="Genomic_DNA"/>
</dbReference>
<dbReference type="Proteomes" id="UP001420932">
    <property type="component" value="Unassembled WGS sequence"/>
</dbReference>
<reference evidence="1 2" key="1">
    <citation type="submission" date="2024-01" db="EMBL/GenBank/DDBJ databases">
        <title>Genome assemblies of Stephania.</title>
        <authorList>
            <person name="Yang L."/>
        </authorList>
    </citation>
    <scope>NUCLEOTIDE SEQUENCE [LARGE SCALE GENOMIC DNA]</scope>
    <source>
        <strain evidence="1">YNDBR</strain>
        <tissue evidence="1">Leaf</tissue>
    </source>
</reference>